<dbReference type="InParanoid" id="A0A0M8K892"/>
<evidence type="ECO:0000313" key="2">
    <source>
        <dbReference type="EMBL" id="GAP62296.1"/>
    </source>
</evidence>
<gene>
    <name evidence="2" type="ORF">ARMA_0719</name>
</gene>
<dbReference type="Proteomes" id="UP000037784">
    <property type="component" value="Unassembled WGS sequence"/>
</dbReference>
<name>A0A0M8K892_9CHLR</name>
<proteinExistence type="predicted"/>
<sequence length="62" mass="6492">MRASRLVHQPTCAGTSSNTDKPQPHVSLVTPGRAACLWPTVCEDGGTASTAFLPSPESGLLW</sequence>
<feature type="compositionally biased region" description="Polar residues" evidence="1">
    <location>
        <begin position="12"/>
        <end position="21"/>
    </location>
</feature>
<reference evidence="3" key="1">
    <citation type="submission" date="2015-08" db="EMBL/GenBank/DDBJ databases">
        <title>Draft Genome Sequence of a Heterotrophic Facultative Anaerobic Bacterium Ardenticatena maritima Strain 110S.</title>
        <authorList>
            <person name="Kawaichi S."/>
            <person name="Yoshida T."/>
            <person name="Sako Y."/>
            <person name="Nakamura R."/>
        </authorList>
    </citation>
    <scope>NUCLEOTIDE SEQUENCE [LARGE SCALE GENOMIC DNA]</scope>
    <source>
        <strain evidence="3">110S</strain>
    </source>
</reference>
<dbReference type="EMBL" id="BBZA01000041">
    <property type="protein sequence ID" value="GAP62296.1"/>
    <property type="molecule type" value="Genomic_DNA"/>
</dbReference>
<feature type="region of interest" description="Disordered" evidence="1">
    <location>
        <begin position="1"/>
        <end position="25"/>
    </location>
</feature>
<organism evidence="2 3">
    <name type="scientific">Ardenticatena maritima</name>
    <dbReference type="NCBI Taxonomy" id="872965"/>
    <lineage>
        <taxon>Bacteria</taxon>
        <taxon>Bacillati</taxon>
        <taxon>Chloroflexota</taxon>
        <taxon>Ardenticatenia</taxon>
        <taxon>Ardenticatenales</taxon>
        <taxon>Ardenticatenaceae</taxon>
        <taxon>Ardenticatena</taxon>
    </lineage>
</organism>
<accession>A0A0M8K892</accession>
<keyword evidence="3" id="KW-1185">Reference proteome</keyword>
<protein>
    <submittedName>
        <fullName evidence="2">Uncharacterized protein</fullName>
    </submittedName>
</protein>
<dbReference type="AlphaFoldDB" id="A0A0M8K892"/>
<evidence type="ECO:0000313" key="3">
    <source>
        <dbReference type="Proteomes" id="UP000037784"/>
    </source>
</evidence>
<comment type="caution">
    <text evidence="2">The sequence shown here is derived from an EMBL/GenBank/DDBJ whole genome shotgun (WGS) entry which is preliminary data.</text>
</comment>
<evidence type="ECO:0000256" key="1">
    <source>
        <dbReference type="SAM" id="MobiDB-lite"/>
    </source>
</evidence>